<dbReference type="InterPro" id="IPR025110">
    <property type="entry name" value="AMP-bd_C"/>
</dbReference>
<accession>A0A7G9SHW2</accession>
<evidence type="ECO:0000313" key="4">
    <source>
        <dbReference type="Proteomes" id="UP000515971"/>
    </source>
</evidence>
<dbReference type="PANTHER" id="PTHR24096:SF267">
    <property type="entry name" value="MALONATE--COA LIGASE ACSF3, MITOCHONDRIAL"/>
    <property type="match status" value="1"/>
</dbReference>
<evidence type="ECO:0000313" key="3">
    <source>
        <dbReference type="EMBL" id="QNN67437.1"/>
    </source>
</evidence>
<feature type="domain" description="AMP-dependent synthetase/ligase" evidence="1">
    <location>
        <begin position="49"/>
        <end position="416"/>
    </location>
</feature>
<protein>
    <submittedName>
        <fullName evidence="3">Acyl--CoA ligase</fullName>
    </submittedName>
</protein>
<organism evidence="3 4">
    <name type="scientific">Sphingomonas lutea</name>
    <dbReference type="NCBI Taxonomy" id="1045317"/>
    <lineage>
        <taxon>Bacteria</taxon>
        <taxon>Pseudomonadati</taxon>
        <taxon>Pseudomonadota</taxon>
        <taxon>Alphaproteobacteria</taxon>
        <taxon>Sphingomonadales</taxon>
        <taxon>Sphingomonadaceae</taxon>
        <taxon>Sphingomonas</taxon>
    </lineage>
</organism>
<dbReference type="GO" id="GO:0016405">
    <property type="term" value="F:CoA-ligase activity"/>
    <property type="evidence" value="ECO:0007669"/>
    <property type="project" value="TreeGrafter"/>
</dbReference>
<keyword evidence="3" id="KW-0436">Ligase</keyword>
<dbReference type="EMBL" id="CP060718">
    <property type="protein sequence ID" value="QNN67437.1"/>
    <property type="molecule type" value="Genomic_DNA"/>
</dbReference>
<dbReference type="Pfam" id="PF00501">
    <property type="entry name" value="AMP-binding"/>
    <property type="match status" value="1"/>
</dbReference>
<dbReference type="SUPFAM" id="SSF56801">
    <property type="entry name" value="Acetyl-CoA synthetase-like"/>
    <property type="match status" value="1"/>
</dbReference>
<reference evidence="3 4" key="1">
    <citation type="submission" date="2020-08" db="EMBL/GenBank/DDBJ databases">
        <title>Genome sequence of Sphingomonas lutea KCTC 23642T.</title>
        <authorList>
            <person name="Hyun D.-W."/>
            <person name="Bae J.-W."/>
        </authorList>
    </citation>
    <scope>NUCLEOTIDE SEQUENCE [LARGE SCALE GENOMIC DNA]</scope>
    <source>
        <strain evidence="3 4">KCTC 23642</strain>
    </source>
</reference>
<dbReference type="RefSeq" id="WP_187538026.1">
    <property type="nucleotide sequence ID" value="NZ_BAABJT010000001.1"/>
</dbReference>
<evidence type="ECO:0000259" key="1">
    <source>
        <dbReference type="Pfam" id="PF00501"/>
    </source>
</evidence>
<proteinExistence type="predicted"/>
<dbReference type="Gene3D" id="3.30.300.30">
    <property type="match status" value="1"/>
</dbReference>
<feature type="domain" description="AMP-binding enzyme C-terminal" evidence="2">
    <location>
        <begin position="467"/>
        <end position="543"/>
    </location>
</feature>
<dbReference type="Pfam" id="PF13193">
    <property type="entry name" value="AMP-binding_C"/>
    <property type="match status" value="1"/>
</dbReference>
<dbReference type="InterPro" id="IPR000873">
    <property type="entry name" value="AMP-dep_synth/lig_dom"/>
</dbReference>
<dbReference type="PANTHER" id="PTHR24096">
    <property type="entry name" value="LONG-CHAIN-FATTY-ACID--COA LIGASE"/>
    <property type="match status" value="1"/>
</dbReference>
<sequence>MQSELDRKYDENLARLTAPGGRLVISKDDKGQAIVANFPPTIPGLLRAFCKLNADAEAVVSGDERFTFAQLDEISERLAHALVSRGIAKGDRVGIAMRNCPAWIVSYMAIVKAGGVATLLNGWWEAGELQHALELTEPALILADAPRAKRLAQCPRQFPTIGLAVDQPIETALAELFEGADLAAPLPDIAPDDDATILFTSGSTGESKGAVSTHRAVTTATYAYATGLMCLLGVLTEAGRAPTSPPRTLLSVPLFHVTGEVPVMLNSFVVARCMVVMPKWDASEALRLIEKEKITYFVGVPTMSLELMTHPDRDKYDLSSLRDITAGGAPRPISHVERLQSEFPEAQPALGYGLTETNAAGFSNFWGNYAAKPASTGRAQLPYIEAAILGEGERHLPPREVGEIAIRSAANIKGYWRNPEATAALFTADGYIRTGDVGYLDEDGYLFIVDRKKEIIIRGGENISAAEVEAECYACPAVAEAAVFGMADERLGEVPIAVIYVRDDAELSESELRAFLDSRIAKFKIPERFIFATEPLPRLGTGKIDRRSLKTQYAH</sequence>
<dbReference type="AlphaFoldDB" id="A0A7G9SHW2"/>
<keyword evidence="4" id="KW-1185">Reference proteome</keyword>
<dbReference type="InterPro" id="IPR045851">
    <property type="entry name" value="AMP-bd_C_sf"/>
</dbReference>
<name>A0A7G9SHW2_9SPHN</name>
<dbReference type="Gene3D" id="3.40.50.12780">
    <property type="entry name" value="N-terminal domain of ligase-like"/>
    <property type="match status" value="1"/>
</dbReference>
<dbReference type="InterPro" id="IPR042099">
    <property type="entry name" value="ANL_N_sf"/>
</dbReference>
<dbReference type="Proteomes" id="UP000515971">
    <property type="component" value="Chromosome"/>
</dbReference>
<evidence type="ECO:0000259" key="2">
    <source>
        <dbReference type="Pfam" id="PF13193"/>
    </source>
</evidence>
<dbReference type="KEGG" id="slut:H9L13_00195"/>
<gene>
    <name evidence="3" type="ORF">H9L13_00195</name>
</gene>
<dbReference type="PROSITE" id="PS00455">
    <property type="entry name" value="AMP_BINDING"/>
    <property type="match status" value="1"/>
</dbReference>
<dbReference type="InterPro" id="IPR020845">
    <property type="entry name" value="AMP-binding_CS"/>
</dbReference>